<organism evidence="1 2">
    <name type="scientific">Rhynchophorus ferrugineus</name>
    <name type="common">Red palm weevil</name>
    <name type="synonym">Curculio ferrugineus</name>
    <dbReference type="NCBI Taxonomy" id="354439"/>
    <lineage>
        <taxon>Eukaryota</taxon>
        <taxon>Metazoa</taxon>
        <taxon>Ecdysozoa</taxon>
        <taxon>Arthropoda</taxon>
        <taxon>Hexapoda</taxon>
        <taxon>Insecta</taxon>
        <taxon>Pterygota</taxon>
        <taxon>Neoptera</taxon>
        <taxon>Endopterygota</taxon>
        <taxon>Coleoptera</taxon>
        <taxon>Polyphaga</taxon>
        <taxon>Cucujiformia</taxon>
        <taxon>Curculionidae</taxon>
        <taxon>Dryophthorinae</taxon>
        <taxon>Rhynchophorus</taxon>
    </lineage>
</organism>
<dbReference type="OrthoDB" id="10042604at2759"/>
<proteinExistence type="predicted"/>
<keyword evidence="2" id="KW-1185">Reference proteome</keyword>
<sequence>MTAVTHPWNCRCGALHHQNKTLSKPQTPSQRKEKASGAETLAAIRGKLTRKELAGDGLKHVRVHRHGLVSLICKDQIRKRDLIEKISSECGIKIDNTEKRPKFRNTGVSREITDQQIIEDLIDQNEEIMNIIQEERKKTGNNEEPEELIKVVKKYICKNPDRNNVIIEAILEHKKVLETIR</sequence>
<evidence type="ECO:0000313" key="2">
    <source>
        <dbReference type="Proteomes" id="UP000625711"/>
    </source>
</evidence>
<accession>A0A834I0Q8</accession>
<evidence type="ECO:0000313" key="1">
    <source>
        <dbReference type="EMBL" id="KAF7270934.1"/>
    </source>
</evidence>
<dbReference type="AlphaFoldDB" id="A0A834I0Q8"/>
<protein>
    <submittedName>
        <fullName evidence="1">Uncharacterized protein</fullName>
    </submittedName>
</protein>
<dbReference type="Proteomes" id="UP000625711">
    <property type="component" value="Unassembled WGS sequence"/>
</dbReference>
<dbReference type="EMBL" id="JAACXV010014039">
    <property type="protein sequence ID" value="KAF7270934.1"/>
    <property type="molecule type" value="Genomic_DNA"/>
</dbReference>
<comment type="caution">
    <text evidence="1">The sequence shown here is derived from an EMBL/GenBank/DDBJ whole genome shotgun (WGS) entry which is preliminary data.</text>
</comment>
<name>A0A834I0Q8_RHYFE</name>
<gene>
    <name evidence="1" type="ORF">GWI33_016132</name>
</gene>
<reference evidence="1" key="1">
    <citation type="submission" date="2020-08" db="EMBL/GenBank/DDBJ databases">
        <title>Genome sequencing and assembly of the red palm weevil Rhynchophorus ferrugineus.</title>
        <authorList>
            <person name="Dias G.B."/>
            <person name="Bergman C.M."/>
            <person name="Manee M."/>
        </authorList>
    </citation>
    <scope>NUCLEOTIDE SEQUENCE</scope>
    <source>
        <strain evidence="1">AA-2017</strain>
        <tissue evidence="1">Whole larva</tissue>
    </source>
</reference>